<gene>
    <name evidence="2" type="ORF">B5807_10224</name>
</gene>
<accession>A0A1Y2LNL8</accession>
<dbReference type="PANTHER" id="PTHR28152">
    <property type="entry name" value="HYDROXYACYL-THIOESTER DEHYDRATASE TYPE 2, MITOCHONDRIAL"/>
    <property type="match status" value="1"/>
</dbReference>
<protein>
    <recommendedName>
        <fullName evidence="4">MaoC-like domain-containing protein</fullName>
    </recommendedName>
</protein>
<dbReference type="InterPro" id="IPR052741">
    <property type="entry name" value="Mitochondrial_HTD2"/>
</dbReference>
<dbReference type="SUPFAM" id="SSF54637">
    <property type="entry name" value="Thioesterase/thiol ester dehydrase-isomerase"/>
    <property type="match status" value="1"/>
</dbReference>
<sequence length="666" mass="75139">MSLHARCPQRIAGISAHRTLRRWRGARCYASYTTEEPEWFREKRGILLARKPHHHHEVLDVTHSSGLRAALEGFEPSFNYGSLAPIRRQRVHLSNLLTRFNIRVGTSQLFTDGTDPLHSPGKLWPRRMWAGGAVRVNPQLDLESETPFHLMQLASCVERIKDVRLLGGDDEAKIIVTVERSYKPHGKSRDAIKVRTEDKMETKTAPEENTSDDWSNAWVKEERNLVFLKAKTAAELTSIHAGELLVPRYLKAPDKPDFTHSLTPTRTLLFRYSAITYNAHLLHLDPTYARNIEGHRNLLVHGPLTLTLMLQSVKKHFQTLKPEDSNQKVESIEYRNVAPLYCDEEMRICVKEKRRTDTGSVWDVWIEGPTGGMAVKALVRSVRMPLQQKVAPPMKAREALAVRGCPLSYLYTQGSPLMARIQSQQLSEPESTATDERPEPRPTATEELPKPPTTPTKHPHQNPRIRKYSRRWLDCQVGYGLRYLYFNYASPLFNTNVVARSSSSEQDIKTSSTPVPSPPRGQTSSSSDAPAKGLTLAQRQRAVLLAQSQSPAHPSTASAPAPSGSPQAPQPPPTIRKVEHTVVPKDLFKMRRNKADARGNQHGSVNSEAEAGASVVEHGKQRTRRGLKIRKMQQTVIRKTDTSLKETAVRRYHAHRKMVLPPAREK</sequence>
<reference evidence="2 3" key="1">
    <citation type="journal article" date="2017" name="Genome Announc.">
        <title>Genome sequence of the saprophytic ascomycete Epicoccum nigrum ICMP 19927 strain isolated from New Zealand.</title>
        <authorList>
            <person name="Fokin M."/>
            <person name="Fleetwood D."/>
            <person name="Weir B.S."/>
            <person name="Villas-Boas S.G."/>
        </authorList>
    </citation>
    <scope>NUCLEOTIDE SEQUENCE [LARGE SCALE GENOMIC DNA]</scope>
    <source>
        <strain evidence="2 3">ICMP 19927</strain>
    </source>
</reference>
<evidence type="ECO:0000313" key="3">
    <source>
        <dbReference type="Proteomes" id="UP000193240"/>
    </source>
</evidence>
<dbReference type="EMBL" id="KZ107854">
    <property type="protein sequence ID" value="OSS45395.1"/>
    <property type="molecule type" value="Genomic_DNA"/>
</dbReference>
<evidence type="ECO:0000256" key="1">
    <source>
        <dbReference type="SAM" id="MobiDB-lite"/>
    </source>
</evidence>
<feature type="compositionally biased region" description="Polar residues" evidence="1">
    <location>
        <begin position="422"/>
        <end position="432"/>
    </location>
</feature>
<feature type="compositionally biased region" description="Polar residues" evidence="1">
    <location>
        <begin position="504"/>
        <end position="528"/>
    </location>
</feature>
<dbReference type="InParanoid" id="A0A1Y2LNL8"/>
<evidence type="ECO:0008006" key="4">
    <source>
        <dbReference type="Google" id="ProtNLM"/>
    </source>
</evidence>
<dbReference type="GO" id="GO:0005739">
    <property type="term" value="C:mitochondrion"/>
    <property type="evidence" value="ECO:0007669"/>
    <property type="project" value="TreeGrafter"/>
</dbReference>
<feature type="region of interest" description="Disordered" evidence="1">
    <location>
        <begin position="546"/>
        <end position="579"/>
    </location>
</feature>
<dbReference type="InterPro" id="IPR029069">
    <property type="entry name" value="HotDog_dom_sf"/>
</dbReference>
<proteinExistence type="predicted"/>
<name>A0A1Y2LNL8_EPING</name>
<dbReference type="PANTHER" id="PTHR28152:SF1">
    <property type="entry name" value="HYDROXYACYL-THIOESTER DEHYDRATASE TYPE 2, MITOCHONDRIAL"/>
    <property type="match status" value="1"/>
</dbReference>
<feature type="region of interest" description="Disordered" evidence="1">
    <location>
        <begin position="504"/>
        <end position="530"/>
    </location>
</feature>
<feature type="region of interest" description="Disordered" evidence="1">
    <location>
        <begin position="596"/>
        <end position="623"/>
    </location>
</feature>
<dbReference type="Gene3D" id="3.10.129.10">
    <property type="entry name" value="Hotdog Thioesterase"/>
    <property type="match status" value="1"/>
</dbReference>
<dbReference type="GO" id="GO:0019171">
    <property type="term" value="F:(3R)-hydroxyacyl-[acyl-carrier-protein] dehydratase activity"/>
    <property type="evidence" value="ECO:0007669"/>
    <property type="project" value="TreeGrafter"/>
</dbReference>
<dbReference type="AlphaFoldDB" id="A0A1Y2LNL8"/>
<feature type="region of interest" description="Disordered" evidence="1">
    <location>
        <begin position="422"/>
        <end position="465"/>
    </location>
</feature>
<keyword evidence="3" id="KW-1185">Reference proteome</keyword>
<evidence type="ECO:0000313" key="2">
    <source>
        <dbReference type="EMBL" id="OSS45395.1"/>
    </source>
</evidence>
<organism evidence="2 3">
    <name type="scientific">Epicoccum nigrum</name>
    <name type="common">Soil fungus</name>
    <name type="synonym">Epicoccum purpurascens</name>
    <dbReference type="NCBI Taxonomy" id="105696"/>
    <lineage>
        <taxon>Eukaryota</taxon>
        <taxon>Fungi</taxon>
        <taxon>Dikarya</taxon>
        <taxon>Ascomycota</taxon>
        <taxon>Pezizomycotina</taxon>
        <taxon>Dothideomycetes</taxon>
        <taxon>Pleosporomycetidae</taxon>
        <taxon>Pleosporales</taxon>
        <taxon>Pleosporineae</taxon>
        <taxon>Didymellaceae</taxon>
        <taxon>Epicoccum</taxon>
    </lineage>
</organism>
<dbReference type="STRING" id="105696.A0A1Y2LNL8"/>
<feature type="compositionally biased region" description="Low complexity" evidence="1">
    <location>
        <begin position="546"/>
        <end position="567"/>
    </location>
</feature>
<dbReference type="Proteomes" id="UP000193240">
    <property type="component" value="Unassembled WGS sequence"/>
</dbReference>